<dbReference type="Gene3D" id="3.10.200.10">
    <property type="entry name" value="Alpha carbonic anhydrase"/>
    <property type="match status" value="1"/>
</dbReference>
<evidence type="ECO:0000256" key="4">
    <source>
        <dbReference type="ARBA" id="ARBA00022833"/>
    </source>
</evidence>
<dbReference type="InterPro" id="IPR023561">
    <property type="entry name" value="Carbonic_anhydrase_a-class"/>
</dbReference>
<dbReference type="Pfam" id="PF00194">
    <property type="entry name" value="Carb_anhydrase"/>
    <property type="match status" value="1"/>
</dbReference>
<dbReference type="InterPro" id="IPR001148">
    <property type="entry name" value="CA_dom"/>
</dbReference>
<dbReference type="SUPFAM" id="SSF51069">
    <property type="entry name" value="Carbonic anhydrase"/>
    <property type="match status" value="1"/>
</dbReference>
<evidence type="ECO:0000256" key="1">
    <source>
        <dbReference type="ARBA" id="ARBA00010718"/>
    </source>
</evidence>
<keyword evidence="4" id="KW-0862">Zinc</keyword>
<protein>
    <recommendedName>
        <fullName evidence="2">carbonic anhydrase</fullName>
        <ecNumber evidence="2">4.2.1.1</ecNumber>
    </recommendedName>
</protein>
<accession>A0A0G4DC04</accession>
<evidence type="ECO:0000256" key="2">
    <source>
        <dbReference type="ARBA" id="ARBA00012925"/>
    </source>
</evidence>
<comment type="catalytic activity">
    <reaction evidence="6">
        <text>hydrogencarbonate + H(+) = CO2 + H2O</text>
        <dbReference type="Rhea" id="RHEA:10748"/>
        <dbReference type="ChEBI" id="CHEBI:15377"/>
        <dbReference type="ChEBI" id="CHEBI:15378"/>
        <dbReference type="ChEBI" id="CHEBI:16526"/>
        <dbReference type="ChEBI" id="CHEBI:17544"/>
        <dbReference type="EC" id="4.2.1.1"/>
    </reaction>
</comment>
<name>A0A0G4DC04_DUGJA</name>
<dbReference type="InterPro" id="IPR036398">
    <property type="entry name" value="CA_dom_sf"/>
</dbReference>
<evidence type="ECO:0000256" key="6">
    <source>
        <dbReference type="ARBA" id="ARBA00048348"/>
    </source>
</evidence>
<dbReference type="EMBL" id="LC011531">
    <property type="protein sequence ID" value="BAR87951.1"/>
    <property type="molecule type" value="mRNA"/>
</dbReference>
<sequence length="188" mass="21661">MCVTGVPGYKNDLFKLVQFHFHWGNTETGEGSEHQINGKSWPSELHLVHYNSTKYSSLSEAANEKDGLLVLGVMIQTSGKNMDFQNFIQCIETIRENSRINLHEKNAYLNLNNLLPNNTDRYFTYSGSLTTPPCNESVIWIVFEYPITMSQEQILQFQKVHCEDDCETSANYRPVCPINDRKVKRSFK</sequence>
<keyword evidence="3" id="KW-0479">Metal-binding</keyword>
<evidence type="ECO:0000256" key="3">
    <source>
        <dbReference type="ARBA" id="ARBA00022723"/>
    </source>
</evidence>
<reference evidence="8" key="1">
    <citation type="submission" date="2014-11" db="EMBL/GenBank/DDBJ databases">
        <title>Two distinct roles of the yorkie/yap gene during homeostasis in the planarian Dugesia japonica.</title>
        <authorList>
            <person name="Umesono Y."/>
            <person name="Hwang B."/>
            <person name="An Y."/>
            <person name="Agata K."/>
        </authorList>
    </citation>
    <scope>NUCLEOTIDE SEQUENCE</scope>
    <source>
        <tissue evidence="8">Whole body</tissue>
    </source>
</reference>
<keyword evidence="5" id="KW-0456">Lyase</keyword>
<evidence type="ECO:0000313" key="8">
    <source>
        <dbReference type="EMBL" id="BAR87951.1"/>
    </source>
</evidence>
<dbReference type="PANTHER" id="PTHR18952">
    <property type="entry name" value="CARBONIC ANHYDRASE"/>
    <property type="match status" value="1"/>
</dbReference>
<evidence type="ECO:0000256" key="5">
    <source>
        <dbReference type="ARBA" id="ARBA00023239"/>
    </source>
</evidence>
<dbReference type="GO" id="GO:0004089">
    <property type="term" value="F:carbonate dehydratase activity"/>
    <property type="evidence" value="ECO:0007669"/>
    <property type="project" value="UniProtKB-EC"/>
</dbReference>
<feature type="domain" description="Alpha-carbonic anhydrase" evidence="7">
    <location>
        <begin position="1"/>
        <end position="187"/>
    </location>
</feature>
<dbReference type="GO" id="GO:0008270">
    <property type="term" value="F:zinc ion binding"/>
    <property type="evidence" value="ECO:0007669"/>
    <property type="project" value="InterPro"/>
</dbReference>
<dbReference type="PROSITE" id="PS51144">
    <property type="entry name" value="ALPHA_CA_2"/>
    <property type="match status" value="1"/>
</dbReference>
<comment type="similarity">
    <text evidence="1">Belongs to the alpha-carbonic anhydrase family.</text>
</comment>
<dbReference type="EC" id="4.2.1.1" evidence="2"/>
<dbReference type="CDD" id="cd00326">
    <property type="entry name" value="alpha_CA"/>
    <property type="match status" value="1"/>
</dbReference>
<dbReference type="PANTHER" id="PTHR18952:SF265">
    <property type="entry name" value="CARBONIC ANHYDRASE"/>
    <property type="match status" value="1"/>
</dbReference>
<proteinExistence type="evidence at transcript level"/>
<organism evidence="8">
    <name type="scientific">Dugesia japonica</name>
    <name type="common">Planarian</name>
    <dbReference type="NCBI Taxonomy" id="6161"/>
    <lineage>
        <taxon>Eukaryota</taxon>
        <taxon>Metazoa</taxon>
        <taxon>Spiralia</taxon>
        <taxon>Lophotrochozoa</taxon>
        <taxon>Platyhelminthes</taxon>
        <taxon>Rhabditophora</taxon>
        <taxon>Seriata</taxon>
        <taxon>Tricladida</taxon>
        <taxon>Continenticola</taxon>
        <taxon>Geoplanoidea</taxon>
        <taxon>Dugesiidae</taxon>
        <taxon>Dugesia</taxon>
    </lineage>
</organism>
<dbReference type="AlphaFoldDB" id="A0A0G4DC04"/>
<evidence type="ECO:0000259" key="7">
    <source>
        <dbReference type="PROSITE" id="PS51144"/>
    </source>
</evidence>
<dbReference type="SMART" id="SM01057">
    <property type="entry name" value="Carb_anhydrase"/>
    <property type="match status" value="1"/>
</dbReference>